<dbReference type="InterPro" id="IPR013320">
    <property type="entry name" value="ConA-like_dom_sf"/>
</dbReference>
<dbReference type="EMBL" id="BLKM01012951">
    <property type="protein sequence ID" value="GFG37939.1"/>
    <property type="molecule type" value="Genomic_DNA"/>
</dbReference>
<dbReference type="InParanoid" id="A0A6L2PZK8"/>
<sequence>MQLACAYVNCGLVLLVLSSFVTGETNTTHSATKNADDEGFESDGEQNDTYSDHMLPHLENGKFEHPPVIVQQLCPRGLRMWIPAIERIRMDCGDHDVKAFCSLLAQFTQQNAGVAGRGYNVDITSNLCVTRMKGWMGKMDVCWRTTCNLNECDRNGDLGRPTNGRWQFDIPDLYLQKGDQVYYWLHFVVGSRSWLVTDLAWTAPGMPCSNDNSSATSHCKISASKIPKGNTCSGQLLFEDNFDVFDLETWHHEVSASGGRHSEFQIFVNNRSNSFVRDGKLHLRATLTRDVLGEEVLYNGILDLRGSTLSAEECTNPANNGCYKQALGAQILNPVMSAQLQTSGSFTFQYGTVKMRAKMPRGDWLWPAVYLLPYRNAYGSWPGSGQIIIVQSRGNALYSVNGEPMGTQRAEVALHFGPGQGRFIKQHINCKEGKGWNSDFHEYELEWTPEYIKFSIDNKSVLNVTPPLHGGFWIVGGFSKDFAHNTYRYGSIMAPFDQQFSLVISLAVGGLSDYFPDNADQKPWNNTSPTAALDFWERKDEWYPSWEGEHSDFQVDYIQVWALP</sequence>
<proteinExistence type="inferred from homology"/>
<dbReference type="Proteomes" id="UP000502823">
    <property type="component" value="Unassembled WGS sequence"/>
</dbReference>
<dbReference type="GO" id="GO:0030246">
    <property type="term" value="F:carbohydrate binding"/>
    <property type="evidence" value="ECO:0007669"/>
    <property type="project" value="InterPro"/>
</dbReference>
<dbReference type="PANTHER" id="PTHR10963">
    <property type="entry name" value="GLYCOSYL HYDROLASE-RELATED"/>
    <property type="match status" value="1"/>
</dbReference>
<protein>
    <submittedName>
        <fullName evidence="9">Uncharacterized protein</fullName>
    </submittedName>
</protein>
<evidence type="ECO:0000256" key="5">
    <source>
        <dbReference type="SAM" id="MobiDB-lite"/>
    </source>
</evidence>
<feature type="signal peptide" evidence="6">
    <location>
        <begin position="1"/>
        <end position="23"/>
    </location>
</feature>
<gene>
    <name evidence="9" type="ORF">Cfor_05914</name>
</gene>
<dbReference type="Pfam" id="PF00722">
    <property type="entry name" value="Glyco_hydro_16"/>
    <property type="match status" value="1"/>
</dbReference>
<keyword evidence="4" id="KW-0391">Immunity</keyword>
<accession>A0A6L2PZK8</accession>
<comment type="caution">
    <text evidence="9">The sequence shown here is derived from an EMBL/GenBank/DDBJ whole genome shotgun (WGS) entry which is preliminary data.</text>
</comment>
<evidence type="ECO:0000259" key="8">
    <source>
        <dbReference type="PROSITE" id="PS51969"/>
    </source>
</evidence>
<dbReference type="AlphaFoldDB" id="A0A6L2PZK8"/>
<name>A0A6L2PZK8_COPFO</name>
<dbReference type="Gene3D" id="2.60.40.2140">
    <property type="entry name" value="Beta-1,3-glucan-recognition protein, N-terminal domain"/>
    <property type="match status" value="1"/>
</dbReference>
<evidence type="ECO:0000259" key="7">
    <source>
        <dbReference type="PROSITE" id="PS51762"/>
    </source>
</evidence>
<feature type="compositionally biased region" description="Acidic residues" evidence="5">
    <location>
        <begin position="37"/>
        <end position="46"/>
    </location>
</feature>
<dbReference type="PROSITE" id="PS51762">
    <property type="entry name" value="GH16_2"/>
    <property type="match status" value="1"/>
</dbReference>
<organism evidence="9 10">
    <name type="scientific">Coptotermes formosanus</name>
    <name type="common">Formosan subterranean termite</name>
    <dbReference type="NCBI Taxonomy" id="36987"/>
    <lineage>
        <taxon>Eukaryota</taxon>
        <taxon>Metazoa</taxon>
        <taxon>Ecdysozoa</taxon>
        <taxon>Arthropoda</taxon>
        <taxon>Hexapoda</taxon>
        <taxon>Insecta</taxon>
        <taxon>Pterygota</taxon>
        <taxon>Neoptera</taxon>
        <taxon>Polyneoptera</taxon>
        <taxon>Dictyoptera</taxon>
        <taxon>Blattodea</taxon>
        <taxon>Blattoidea</taxon>
        <taxon>Termitoidae</taxon>
        <taxon>Rhinotermitidae</taxon>
        <taxon>Coptotermes</taxon>
    </lineage>
</organism>
<evidence type="ECO:0000256" key="1">
    <source>
        <dbReference type="ARBA" id="ARBA00006865"/>
    </source>
</evidence>
<evidence type="ECO:0000256" key="2">
    <source>
        <dbReference type="ARBA" id="ARBA00008781"/>
    </source>
</evidence>
<comment type="similarity">
    <text evidence="1">Belongs to the glycosyl hydrolase 16 family.</text>
</comment>
<feature type="domain" description="GH16" evidence="7">
    <location>
        <begin position="199"/>
        <end position="564"/>
    </location>
</feature>
<keyword evidence="10" id="KW-1185">Reference proteome</keyword>
<dbReference type="Gene3D" id="2.60.120.200">
    <property type="match status" value="1"/>
</dbReference>
<dbReference type="GO" id="GO:0004553">
    <property type="term" value="F:hydrolase activity, hydrolyzing O-glycosyl compounds"/>
    <property type="evidence" value="ECO:0007669"/>
    <property type="project" value="InterPro"/>
</dbReference>
<evidence type="ECO:0000313" key="10">
    <source>
        <dbReference type="Proteomes" id="UP000502823"/>
    </source>
</evidence>
<evidence type="ECO:0000256" key="6">
    <source>
        <dbReference type="SAM" id="SignalP"/>
    </source>
</evidence>
<comment type="similarity">
    <text evidence="2">Belongs to the insect beta-1,3-glucan binding protein family.</text>
</comment>
<dbReference type="PROSITE" id="PS51969">
    <property type="entry name" value="CBM39"/>
    <property type="match status" value="1"/>
</dbReference>
<evidence type="ECO:0000256" key="4">
    <source>
        <dbReference type="ARBA" id="ARBA00022859"/>
    </source>
</evidence>
<dbReference type="OrthoDB" id="4781at2759"/>
<dbReference type="SUPFAM" id="SSF49899">
    <property type="entry name" value="Concanavalin A-like lectins/glucanases"/>
    <property type="match status" value="1"/>
</dbReference>
<dbReference type="InterPro" id="IPR043030">
    <property type="entry name" value="BGBP_N_sf"/>
</dbReference>
<evidence type="ECO:0000313" key="9">
    <source>
        <dbReference type="EMBL" id="GFG37939.1"/>
    </source>
</evidence>
<dbReference type="InterPro" id="IPR050546">
    <property type="entry name" value="Glycosyl_Hydrlase_16"/>
</dbReference>
<evidence type="ECO:0000256" key="3">
    <source>
        <dbReference type="ARBA" id="ARBA00022588"/>
    </source>
</evidence>
<feature type="region of interest" description="Disordered" evidence="5">
    <location>
        <begin position="27"/>
        <end position="48"/>
    </location>
</feature>
<feature type="chain" id="PRO_5026983560" evidence="6">
    <location>
        <begin position="24"/>
        <end position="564"/>
    </location>
</feature>
<keyword evidence="3" id="KW-0399">Innate immunity</keyword>
<dbReference type="GO" id="GO:0045087">
    <property type="term" value="P:innate immune response"/>
    <property type="evidence" value="ECO:0007669"/>
    <property type="project" value="UniProtKB-KW"/>
</dbReference>
<dbReference type="GO" id="GO:0005975">
    <property type="term" value="P:carbohydrate metabolic process"/>
    <property type="evidence" value="ECO:0007669"/>
    <property type="project" value="InterPro"/>
</dbReference>
<dbReference type="InterPro" id="IPR031756">
    <property type="entry name" value="BGBP_N"/>
</dbReference>
<feature type="domain" description="CBM39" evidence="8">
    <location>
        <begin position="63"/>
        <end position="208"/>
    </location>
</feature>
<keyword evidence="6" id="KW-0732">Signal</keyword>
<reference evidence="10" key="1">
    <citation type="submission" date="2020-01" db="EMBL/GenBank/DDBJ databases">
        <title>Draft genome sequence of the Termite Coptotermes fromosanus.</title>
        <authorList>
            <person name="Itakura S."/>
            <person name="Yosikawa Y."/>
            <person name="Umezawa K."/>
        </authorList>
    </citation>
    <scope>NUCLEOTIDE SEQUENCE [LARGE SCALE GENOMIC DNA]</scope>
</reference>
<dbReference type="PANTHER" id="PTHR10963:SF55">
    <property type="entry name" value="GLYCOSIDE HYDROLASE FAMILY 16 PROTEIN"/>
    <property type="match status" value="1"/>
</dbReference>
<dbReference type="FunCoup" id="A0A6L2PZK8">
    <property type="interactions" value="36"/>
</dbReference>
<dbReference type="InterPro" id="IPR000757">
    <property type="entry name" value="Beta-glucanase-like"/>
</dbReference>